<feature type="transmembrane region" description="Helical" evidence="1">
    <location>
        <begin position="96"/>
        <end position="117"/>
    </location>
</feature>
<keyword evidence="3" id="KW-1185">Reference proteome</keyword>
<accession>A0ABS3SS50</accession>
<comment type="caution">
    <text evidence="2">The sequence shown here is derived from an EMBL/GenBank/DDBJ whole genome shotgun (WGS) entry which is preliminary data.</text>
</comment>
<evidence type="ECO:0000256" key="1">
    <source>
        <dbReference type="SAM" id="Phobius"/>
    </source>
</evidence>
<proteinExistence type="predicted"/>
<dbReference type="EMBL" id="JAGEVG010000010">
    <property type="protein sequence ID" value="MBO3098530.1"/>
    <property type="molecule type" value="Genomic_DNA"/>
</dbReference>
<keyword evidence="1" id="KW-1133">Transmembrane helix</keyword>
<gene>
    <name evidence="2" type="ORF">J4051_09640</name>
</gene>
<dbReference type="Proteomes" id="UP000681315">
    <property type="component" value="Unassembled WGS sequence"/>
</dbReference>
<protein>
    <recommendedName>
        <fullName evidence="4">YhhN-like protein</fullName>
    </recommendedName>
</protein>
<evidence type="ECO:0000313" key="3">
    <source>
        <dbReference type="Proteomes" id="UP000681315"/>
    </source>
</evidence>
<sequence>MFVGLIDVLSMSMQRILIGVLIALSAVFLGFQIFELEVEAAGIRALLLMFLTVLYYIRVKNKSIYFFLFLITFSIAEILNFIGWLVPLVPDNRVDYMYFIVNSLYILAYSLLTVQILTSMNLVEIVKKLPFHLIILIILDVFCVIVVTNTAIGRLNYYEYFVELVYNSVIMILLTVALINYIHKNDKKAINLLIGSIFIFFSEVIQLAYFYVSSNNLLNVFCSLFLVLAFVFFYLQSRLSYEPQEESLYSDLLA</sequence>
<evidence type="ECO:0008006" key="4">
    <source>
        <dbReference type="Google" id="ProtNLM"/>
    </source>
</evidence>
<feature type="transmembrane region" description="Helical" evidence="1">
    <location>
        <begin position="164"/>
        <end position="182"/>
    </location>
</feature>
<organism evidence="2 3">
    <name type="scientific">Gelidibacter pelagius</name>
    <dbReference type="NCBI Taxonomy" id="2819985"/>
    <lineage>
        <taxon>Bacteria</taxon>
        <taxon>Pseudomonadati</taxon>
        <taxon>Bacteroidota</taxon>
        <taxon>Flavobacteriia</taxon>
        <taxon>Flavobacteriales</taxon>
        <taxon>Flavobacteriaceae</taxon>
        <taxon>Gelidibacter</taxon>
    </lineage>
</organism>
<feature type="transmembrane region" description="Helical" evidence="1">
    <location>
        <begin position="217"/>
        <end position="235"/>
    </location>
</feature>
<reference evidence="2 3" key="1">
    <citation type="submission" date="2021-03" db="EMBL/GenBank/DDBJ databases">
        <title>Gelidibacter sp. nov., isolated from costal sediment.</title>
        <authorList>
            <person name="Lun K.-Y."/>
        </authorList>
    </citation>
    <scope>NUCLEOTIDE SEQUENCE [LARGE SCALE GENOMIC DNA]</scope>
    <source>
        <strain evidence="2 3">DF109</strain>
    </source>
</reference>
<feature type="transmembrane region" description="Helical" evidence="1">
    <location>
        <begin position="129"/>
        <end position="152"/>
    </location>
</feature>
<evidence type="ECO:0000313" key="2">
    <source>
        <dbReference type="EMBL" id="MBO3098530.1"/>
    </source>
</evidence>
<feature type="transmembrane region" description="Helical" evidence="1">
    <location>
        <begin position="40"/>
        <end position="57"/>
    </location>
</feature>
<dbReference type="RefSeq" id="WP_208233664.1">
    <property type="nucleotide sequence ID" value="NZ_JAGEVG010000010.1"/>
</dbReference>
<feature type="transmembrane region" description="Helical" evidence="1">
    <location>
        <begin position="64"/>
        <end position="84"/>
    </location>
</feature>
<keyword evidence="1" id="KW-0812">Transmembrane</keyword>
<feature type="transmembrane region" description="Helical" evidence="1">
    <location>
        <begin position="16"/>
        <end position="34"/>
    </location>
</feature>
<feature type="transmembrane region" description="Helical" evidence="1">
    <location>
        <begin position="189"/>
        <end position="211"/>
    </location>
</feature>
<keyword evidence="1" id="KW-0472">Membrane</keyword>
<name>A0ABS3SS50_9FLAO</name>